<dbReference type="HOGENOM" id="CLU_997057_0_0_6"/>
<dbReference type="Proteomes" id="UP000005953">
    <property type="component" value="Unassembled WGS sequence"/>
</dbReference>
<reference evidence="2 3" key="1">
    <citation type="submission" date="2006-02" db="EMBL/GenBank/DDBJ databases">
        <authorList>
            <person name="Pinhassi J."/>
            <person name="Pedros-Alio C."/>
            <person name="Ferriera S."/>
            <person name="Johnson J."/>
            <person name="Kravitz S."/>
            <person name="Halpern A."/>
            <person name="Remington K."/>
            <person name="Beeson K."/>
            <person name="Tran B."/>
            <person name="Rogers Y.-H."/>
            <person name="Friedman R."/>
            <person name="Venter J.C."/>
        </authorList>
    </citation>
    <scope>NUCLEOTIDE SEQUENCE [LARGE SCALE GENOMIC DNA]</scope>
    <source>
        <strain evidence="2 3">MED297</strain>
    </source>
</reference>
<evidence type="ECO:0000256" key="1">
    <source>
        <dbReference type="SAM" id="SignalP"/>
    </source>
</evidence>
<accession>A4BKH8</accession>
<evidence type="ECO:0000313" key="2">
    <source>
        <dbReference type="EMBL" id="EAR07377.1"/>
    </source>
</evidence>
<gene>
    <name evidence="2" type="ORF">MED297_05474</name>
</gene>
<dbReference type="EMBL" id="AAOE01000045">
    <property type="protein sequence ID" value="EAR07377.1"/>
    <property type="molecule type" value="Genomic_DNA"/>
</dbReference>
<sequence>MKKLLSTVLMTLGLIALVGCAEDEISSSINESAMTVDSENKNTAARSASAGANQAIASDSVPRSATQNGFDAWVNKHKNLFGIQNRLATRNTIIDISSTVCPDGGSATYVVETNSSGTTGTFDVTYNNCQDSWGGETTTINGTASWTVEESGAFSYEYDLTTTADGQTWTIQGTLQCDASFNCSYTEDFSADGVDYRLANVEISGGFGSGYNASFRIYHEELGYIDVAGENLVLCDNGNFQSGTISVTDSTNSDALLIAFVSCSQMTVTFNGNAETVSQ</sequence>
<dbReference type="AlphaFoldDB" id="A4BKH8"/>
<proteinExistence type="predicted"/>
<evidence type="ECO:0000313" key="3">
    <source>
        <dbReference type="Proteomes" id="UP000005953"/>
    </source>
</evidence>
<dbReference type="OrthoDB" id="7057975at2"/>
<comment type="caution">
    <text evidence="2">The sequence shown here is derived from an EMBL/GenBank/DDBJ whole genome shotgun (WGS) entry which is preliminary data.</text>
</comment>
<organism evidence="2 3">
    <name type="scientific">Reinekea blandensis MED297</name>
    <dbReference type="NCBI Taxonomy" id="314283"/>
    <lineage>
        <taxon>Bacteria</taxon>
        <taxon>Pseudomonadati</taxon>
        <taxon>Pseudomonadota</taxon>
        <taxon>Gammaproteobacteria</taxon>
        <taxon>Oceanospirillales</taxon>
        <taxon>Saccharospirillaceae</taxon>
        <taxon>Reinekea</taxon>
    </lineage>
</organism>
<keyword evidence="3" id="KW-1185">Reference proteome</keyword>
<name>A4BKH8_9GAMM</name>
<dbReference type="RefSeq" id="WP_008048200.1">
    <property type="nucleotide sequence ID" value="NZ_CH724155.1"/>
</dbReference>
<feature type="chain" id="PRO_5002665406" description="Lipoprotein" evidence="1">
    <location>
        <begin position="22"/>
        <end position="279"/>
    </location>
</feature>
<evidence type="ECO:0008006" key="4">
    <source>
        <dbReference type="Google" id="ProtNLM"/>
    </source>
</evidence>
<feature type="signal peptide" evidence="1">
    <location>
        <begin position="1"/>
        <end position="21"/>
    </location>
</feature>
<keyword evidence="1" id="KW-0732">Signal</keyword>
<protein>
    <recommendedName>
        <fullName evidence="4">Lipoprotein</fullName>
    </recommendedName>
</protein>
<dbReference type="PROSITE" id="PS51257">
    <property type="entry name" value="PROKAR_LIPOPROTEIN"/>
    <property type="match status" value="1"/>
</dbReference>